<protein>
    <submittedName>
        <fullName evidence="1">Uncharacterized protein</fullName>
    </submittedName>
</protein>
<organism evidence="1 2">
    <name type="scientific">Dictyostelium purpureum</name>
    <name type="common">Slime mold</name>
    <dbReference type="NCBI Taxonomy" id="5786"/>
    <lineage>
        <taxon>Eukaryota</taxon>
        <taxon>Amoebozoa</taxon>
        <taxon>Evosea</taxon>
        <taxon>Eumycetozoa</taxon>
        <taxon>Dictyostelia</taxon>
        <taxon>Dictyosteliales</taxon>
        <taxon>Dictyosteliaceae</taxon>
        <taxon>Dictyostelium</taxon>
    </lineage>
</organism>
<reference evidence="2" key="1">
    <citation type="journal article" date="2011" name="Genome Biol.">
        <title>Comparative genomics of the social amoebae Dictyostelium discoideum and Dictyostelium purpureum.</title>
        <authorList>
            <consortium name="US DOE Joint Genome Institute (JGI-PGF)"/>
            <person name="Sucgang R."/>
            <person name="Kuo A."/>
            <person name="Tian X."/>
            <person name="Salerno W."/>
            <person name="Parikh A."/>
            <person name="Feasley C.L."/>
            <person name="Dalin E."/>
            <person name="Tu H."/>
            <person name="Huang E."/>
            <person name="Barry K."/>
            <person name="Lindquist E."/>
            <person name="Shapiro H."/>
            <person name="Bruce D."/>
            <person name="Schmutz J."/>
            <person name="Salamov A."/>
            <person name="Fey P."/>
            <person name="Gaudet P."/>
            <person name="Anjard C."/>
            <person name="Babu M.M."/>
            <person name="Basu S."/>
            <person name="Bushmanova Y."/>
            <person name="van der Wel H."/>
            <person name="Katoh-Kurasawa M."/>
            <person name="Dinh C."/>
            <person name="Coutinho P.M."/>
            <person name="Saito T."/>
            <person name="Elias M."/>
            <person name="Schaap P."/>
            <person name="Kay R.R."/>
            <person name="Henrissat B."/>
            <person name="Eichinger L."/>
            <person name="Rivero F."/>
            <person name="Putnam N.H."/>
            <person name="West C.M."/>
            <person name="Loomis W.F."/>
            <person name="Chisholm R.L."/>
            <person name="Shaulsky G."/>
            <person name="Strassmann J.E."/>
            <person name="Queller D.C."/>
            <person name="Kuspa A."/>
            <person name="Grigoriev I.V."/>
        </authorList>
    </citation>
    <scope>NUCLEOTIDE SEQUENCE [LARGE SCALE GENOMIC DNA]</scope>
    <source>
        <strain evidence="2">QSDP1</strain>
    </source>
</reference>
<dbReference type="EMBL" id="GL871003">
    <property type="protein sequence ID" value="EGC37285.1"/>
    <property type="molecule type" value="Genomic_DNA"/>
</dbReference>
<name>F0ZFI4_DICPU</name>
<dbReference type="KEGG" id="dpp:DICPUDRAFT_150127"/>
<evidence type="ECO:0000313" key="2">
    <source>
        <dbReference type="Proteomes" id="UP000001064"/>
    </source>
</evidence>
<evidence type="ECO:0000313" key="1">
    <source>
        <dbReference type="EMBL" id="EGC37285.1"/>
    </source>
</evidence>
<dbReference type="RefSeq" id="XP_003286173.1">
    <property type="nucleotide sequence ID" value="XM_003286125.1"/>
</dbReference>
<dbReference type="InParanoid" id="F0ZFI4"/>
<proteinExistence type="predicted"/>
<keyword evidence="2" id="KW-1185">Reference proteome</keyword>
<accession>F0ZFI4</accession>
<dbReference type="Proteomes" id="UP000001064">
    <property type="component" value="Unassembled WGS sequence"/>
</dbReference>
<dbReference type="VEuPathDB" id="AmoebaDB:DICPUDRAFT_150127"/>
<sequence length="56" mass="7076">MNKFKQICEKFWKAKRLDFLIWSCDNRDEITSIVFPRVRYPNRFVNEKFMRCLERE</sequence>
<dbReference type="GeneID" id="10500121"/>
<gene>
    <name evidence="1" type="ORF">DICPUDRAFT_150127</name>
</gene>
<dbReference type="AlphaFoldDB" id="F0ZFI4"/>